<feature type="compositionally biased region" description="Low complexity" evidence="1">
    <location>
        <begin position="77"/>
        <end position="99"/>
    </location>
</feature>
<dbReference type="InterPro" id="IPR022062">
    <property type="entry name" value="DUF3618"/>
</dbReference>
<dbReference type="Proteomes" id="UP000029833">
    <property type="component" value="Unassembled WGS sequence"/>
</dbReference>
<dbReference type="Gene3D" id="6.10.140.1430">
    <property type="match status" value="1"/>
</dbReference>
<feature type="compositionally biased region" description="Basic and acidic residues" evidence="1">
    <location>
        <begin position="58"/>
        <end position="76"/>
    </location>
</feature>
<comment type="caution">
    <text evidence="2">The sequence shown here is derived from an EMBL/GenBank/DDBJ whole genome shotgun (WGS) entry which is preliminary data.</text>
</comment>
<dbReference type="Pfam" id="PF12277">
    <property type="entry name" value="DUF3618"/>
    <property type="match status" value="1"/>
</dbReference>
<feature type="region of interest" description="Disordered" evidence="1">
    <location>
        <begin position="170"/>
        <end position="217"/>
    </location>
</feature>
<evidence type="ECO:0008006" key="4">
    <source>
        <dbReference type="Google" id="ProtNLM"/>
    </source>
</evidence>
<accession>A0A0A0BDU4</accession>
<proteinExistence type="predicted"/>
<dbReference type="EMBL" id="AXNT01000013">
    <property type="protein sequence ID" value="KGM03456.1"/>
    <property type="molecule type" value="Genomic_DNA"/>
</dbReference>
<dbReference type="AlphaFoldDB" id="A0A0A0BDU4"/>
<dbReference type="STRING" id="1408250.Q760_03230"/>
<gene>
    <name evidence="2" type="ORF">Q760_03230</name>
</gene>
<feature type="compositionally biased region" description="Basic and acidic residues" evidence="1">
    <location>
        <begin position="201"/>
        <end position="211"/>
    </location>
</feature>
<dbReference type="OrthoDB" id="3218417at2"/>
<feature type="region of interest" description="Disordered" evidence="1">
    <location>
        <begin position="58"/>
        <end position="106"/>
    </location>
</feature>
<keyword evidence="3" id="KW-1185">Reference proteome</keyword>
<feature type="region of interest" description="Disordered" evidence="1">
    <location>
        <begin position="23"/>
        <end position="42"/>
    </location>
</feature>
<evidence type="ECO:0000256" key="1">
    <source>
        <dbReference type="SAM" id="MobiDB-lite"/>
    </source>
</evidence>
<organism evidence="2 3">
    <name type="scientific">Cellulomonas cellasea DSM 20118</name>
    <dbReference type="NCBI Taxonomy" id="1408250"/>
    <lineage>
        <taxon>Bacteria</taxon>
        <taxon>Bacillati</taxon>
        <taxon>Actinomycetota</taxon>
        <taxon>Actinomycetes</taxon>
        <taxon>Micrococcales</taxon>
        <taxon>Cellulomonadaceae</taxon>
        <taxon>Cellulomonas</taxon>
    </lineage>
</organism>
<reference evidence="2 3" key="1">
    <citation type="submission" date="2013-10" db="EMBL/GenBank/DDBJ databases">
        <authorList>
            <person name="Wang G."/>
            <person name="Zhuang W."/>
        </authorList>
    </citation>
    <scope>NUCLEOTIDE SEQUENCE [LARGE SCALE GENOMIC DNA]</scope>
    <source>
        <strain evidence="2 3">DSM 20118</strain>
    </source>
</reference>
<evidence type="ECO:0000313" key="3">
    <source>
        <dbReference type="Proteomes" id="UP000029833"/>
    </source>
</evidence>
<feature type="compositionally biased region" description="Basic and acidic residues" evidence="1">
    <location>
        <begin position="177"/>
        <end position="192"/>
    </location>
</feature>
<evidence type="ECO:0000313" key="2">
    <source>
        <dbReference type="EMBL" id="KGM03456.1"/>
    </source>
</evidence>
<name>A0A0A0BDU4_9CELL</name>
<sequence length="217" mass="22808">MSNDPDQIRADIERTRAELSQDVDAFGEQVRPSNVAHRQVEKVKGSALGLKDRIMGSAQDAKDKVAGSAQDAKDRVSGSAHGATSSVSSTASSAAHAVGETPQLVRRQTEGNPLAAGLIAFGIGWLASSLLPSTRVEQQAARRVQDSTSGLVDEVKFAAQDVAENLREPAQEAVQAVKDRAAEAASSLKDEGTTQAQGLADEAKGAKDSVQESRQQY</sequence>
<dbReference type="RefSeq" id="WP_034625473.1">
    <property type="nucleotide sequence ID" value="NZ_AXNT01000013.1"/>
</dbReference>
<protein>
    <recommendedName>
        <fullName evidence="4">DUF3618 domain-containing protein</fullName>
    </recommendedName>
</protein>